<dbReference type="InterPro" id="IPR000238">
    <property type="entry name" value="RbfA"/>
</dbReference>
<dbReference type="PROSITE" id="PS01319">
    <property type="entry name" value="RBFA"/>
    <property type="match status" value="1"/>
</dbReference>
<organism evidence="1 2">
    <name type="scientific">Geodia barretti</name>
    <name type="common">Barrett's horny sponge</name>
    <dbReference type="NCBI Taxonomy" id="519541"/>
    <lineage>
        <taxon>Eukaryota</taxon>
        <taxon>Metazoa</taxon>
        <taxon>Porifera</taxon>
        <taxon>Demospongiae</taxon>
        <taxon>Heteroscleromorpha</taxon>
        <taxon>Tetractinellida</taxon>
        <taxon>Astrophorina</taxon>
        <taxon>Geodiidae</taxon>
        <taxon>Geodia</taxon>
    </lineage>
</organism>
<dbReference type="InterPro" id="IPR015946">
    <property type="entry name" value="KH_dom-like_a/b"/>
</dbReference>
<gene>
    <name evidence="1" type="ORF">GBAR_LOCUS13636</name>
</gene>
<dbReference type="InterPro" id="IPR023799">
    <property type="entry name" value="RbfA_dom_sf"/>
</dbReference>
<keyword evidence="2" id="KW-1185">Reference proteome</keyword>
<dbReference type="AlphaFoldDB" id="A0AA35S7I1"/>
<accession>A0AA35S7I1</accession>
<evidence type="ECO:0000313" key="2">
    <source>
        <dbReference type="Proteomes" id="UP001174909"/>
    </source>
</evidence>
<dbReference type="Pfam" id="PF02033">
    <property type="entry name" value="RBFA"/>
    <property type="match status" value="1"/>
</dbReference>
<dbReference type="PANTHER" id="PTHR33515">
    <property type="entry name" value="RIBOSOME-BINDING FACTOR A, CHLOROPLASTIC-RELATED"/>
    <property type="match status" value="1"/>
</dbReference>
<dbReference type="NCBIfam" id="TIGR00082">
    <property type="entry name" value="rbfA"/>
    <property type="match status" value="1"/>
</dbReference>
<dbReference type="EMBL" id="CASHTH010002004">
    <property type="protein sequence ID" value="CAI8023331.1"/>
    <property type="molecule type" value="Genomic_DNA"/>
</dbReference>
<dbReference type="SUPFAM" id="SSF89919">
    <property type="entry name" value="Ribosome-binding factor A, RbfA"/>
    <property type="match status" value="1"/>
</dbReference>
<dbReference type="InterPro" id="IPR020053">
    <property type="entry name" value="Ribosome-bd_factorA_CS"/>
</dbReference>
<proteinExistence type="inferred from homology"/>
<dbReference type="GO" id="GO:0006364">
    <property type="term" value="P:rRNA processing"/>
    <property type="evidence" value="ECO:0007669"/>
    <property type="project" value="InterPro"/>
</dbReference>
<dbReference type="HAMAP" id="MF_00003">
    <property type="entry name" value="RbfA"/>
    <property type="match status" value="1"/>
</dbReference>
<dbReference type="Gene3D" id="3.30.300.20">
    <property type="match status" value="1"/>
</dbReference>
<name>A0AA35S7I1_GEOBA</name>
<dbReference type="PANTHER" id="PTHR33515:SF1">
    <property type="entry name" value="RIBOSOME-BINDING FACTOR A, CHLOROPLASTIC-RELATED"/>
    <property type="match status" value="1"/>
</dbReference>
<evidence type="ECO:0000313" key="1">
    <source>
        <dbReference type="EMBL" id="CAI8023331.1"/>
    </source>
</evidence>
<comment type="caution">
    <text evidence="1">The sequence shown here is derived from an EMBL/GenBank/DDBJ whole genome shotgun (WGS) entry which is preliminary data.</text>
</comment>
<dbReference type="Proteomes" id="UP001174909">
    <property type="component" value="Unassembled WGS sequence"/>
</dbReference>
<sequence>MTDRRRVERVNGVLREEISGLIASQLNDPRLRGIISITRVSATSDLRSARVYVSVMGSEEVRQQALSGIQSSASYLRRELRSRVSLRYVPFLTFVLDDAMLEANRLMRIIDDLGDATASPDPAASRQLKQT</sequence>
<dbReference type="GO" id="GO:0005829">
    <property type="term" value="C:cytosol"/>
    <property type="evidence" value="ECO:0007669"/>
    <property type="project" value="TreeGrafter"/>
</dbReference>
<protein>
    <submittedName>
        <fullName evidence="1">Ribosome-binding factor A</fullName>
    </submittedName>
</protein>
<reference evidence="1" key="1">
    <citation type="submission" date="2023-03" db="EMBL/GenBank/DDBJ databases">
        <authorList>
            <person name="Steffen K."/>
            <person name="Cardenas P."/>
        </authorList>
    </citation>
    <scope>NUCLEOTIDE SEQUENCE</scope>
</reference>
<dbReference type="GO" id="GO:0043024">
    <property type="term" value="F:ribosomal small subunit binding"/>
    <property type="evidence" value="ECO:0007669"/>
    <property type="project" value="TreeGrafter"/>
</dbReference>